<dbReference type="InterPro" id="IPR017871">
    <property type="entry name" value="ABC_transporter-like_CS"/>
</dbReference>
<evidence type="ECO:0000256" key="2">
    <source>
        <dbReference type="ARBA" id="ARBA00022737"/>
    </source>
</evidence>
<protein>
    <submittedName>
        <fullName evidence="7">Sugar ABC transporter ATP-binding protein</fullName>
    </submittedName>
</protein>
<evidence type="ECO:0000256" key="5">
    <source>
        <dbReference type="SAM" id="MobiDB-lite"/>
    </source>
</evidence>
<dbReference type="PANTHER" id="PTHR43790">
    <property type="entry name" value="CARBOHYDRATE TRANSPORT ATP-BINDING PROTEIN MG119-RELATED"/>
    <property type="match status" value="1"/>
</dbReference>
<dbReference type="Gene3D" id="3.40.50.300">
    <property type="entry name" value="P-loop containing nucleotide triphosphate hydrolases"/>
    <property type="match status" value="2"/>
</dbReference>
<reference evidence="7 8" key="1">
    <citation type="submission" date="2022-10" db="EMBL/GenBank/DDBJ databases">
        <title>The complete genomes of actinobacterial strains from the NBC collection.</title>
        <authorList>
            <person name="Joergensen T.S."/>
            <person name="Alvarez Arevalo M."/>
            <person name="Sterndorff E.B."/>
            <person name="Faurdal D."/>
            <person name="Vuksanovic O."/>
            <person name="Mourched A.-S."/>
            <person name="Charusanti P."/>
            <person name="Shaw S."/>
            <person name="Blin K."/>
            <person name="Weber T."/>
        </authorList>
    </citation>
    <scope>NUCLEOTIDE SEQUENCE [LARGE SCALE GENOMIC DNA]</scope>
    <source>
        <strain evidence="7 8">NBC 01769</strain>
    </source>
</reference>
<dbReference type="InterPro" id="IPR050107">
    <property type="entry name" value="ABC_carbohydrate_import_ATPase"/>
</dbReference>
<evidence type="ECO:0000313" key="8">
    <source>
        <dbReference type="Proteomes" id="UP001330827"/>
    </source>
</evidence>
<dbReference type="InterPro" id="IPR003439">
    <property type="entry name" value="ABC_transporter-like_ATP-bd"/>
</dbReference>
<evidence type="ECO:0000256" key="1">
    <source>
        <dbReference type="ARBA" id="ARBA00022448"/>
    </source>
</evidence>
<organism evidence="7 8">
    <name type="scientific">Streptomyces brevispora</name>
    <dbReference type="NCBI Taxonomy" id="887462"/>
    <lineage>
        <taxon>Bacteria</taxon>
        <taxon>Bacillati</taxon>
        <taxon>Actinomycetota</taxon>
        <taxon>Actinomycetes</taxon>
        <taxon>Kitasatosporales</taxon>
        <taxon>Streptomycetaceae</taxon>
        <taxon>Streptomyces</taxon>
    </lineage>
</organism>
<keyword evidence="2" id="KW-0677">Repeat</keyword>
<accession>A0ABZ1G0F7</accession>
<dbReference type="Pfam" id="PF00005">
    <property type="entry name" value="ABC_tran"/>
    <property type="match status" value="2"/>
</dbReference>
<dbReference type="PANTHER" id="PTHR43790:SF9">
    <property type="entry name" value="GALACTOFURANOSE TRANSPORTER ATP-BINDING PROTEIN YTFR"/>
    <property type="match status" value="1"/>
</dbReference>
<gene>
    <name evidence="7" type="ORF">OIE64_08475</name>
</gene>
<dbReference type="InterPro" id="IPR027417">
    <property type="entry name" value="P-loop_NTPase"/>
</dbReference>
<dbReference type="Proteomes" id="UP001330827">
    <property type="component" value="Chromosome"/>
</dbReference>
<dbReference type="InterPro" id="IPR003593">
    <property type="entry name" value="AAA+_ATPase"/>
</dbReference>
<proteinExistence type="predicted"/>
<keyword evidence="8" id="KW-1185">Reference proteome</keyword>
<dbReference type="PROSITE" id="PS50893">
    <property type="entry name" value="ABC_TRANSPORTER_2"/>
    <property type="match status" value="2"/>
</dbReference>
<dbReference type="SUPFAM" id="SSF52540">
    <property type="entry name" value="P-loop containing nucleoside triphosphate hydrolases"/>
    <property type="match status" value="2"/>
</dbReference>
<dbReference type="GO" id="GO:0005524">
    <property type="term" value="F:ATP binding"/>
    <property type="evidence" value="ECO:0007669"/>
    <property type="project" value="UniProtKB-KW"/>
</dbReference>
<evidence type="ECO:0000256" key="4">
    <source>
        <dbReference type="ARBA" id="ARBA00022840"/>
    </source>
</evidence>
<name>A0ABZ1G0F7_9ACTN</name>
<keyword evidence="4 7" id="KW-0067">ATP-binding</keyword>
<feature type="region of interest" description="Disordered" evidence="5">
    <location>
        <begin position="1"/>
        <end position="22"/>
    </location>
</feature>
<evidence type="ECO:0000256" key="3">
    <source>
        <dbReference type="ARBA" id="ARBA00022741"/>
    </source>
</evidence>
<feature type="domain" description="ABC transporter" evidence="6">
    <location>
        <begin position="23"/>
        <end position="258"/>
    </location>
</feature>
<keyword evidence="1" id="KW-0813">Transport</keyword>
<dbReference type="RefSeq" id="WP_326591047.1">
    <property type="nucleotide sequence ID" value="NZ_CP109114.1"/>
</dbReference>
<feature type="domain" description="ABC transporter" evidence="6">
    <location>
        <begin position="266"/>
        <end position="512"/>
    </location>
</feature>
<dbReference type="CDD" id="cd03215">
    <property type="entry name" value="ABC_Carb_Monos_II"/>
    <property type="match status" value="1"/>
</dbReference>
<dbReference type="CDD" id="cd03216">
    <property type="entry name" value="ABC_Carb_Monos_I"/>
    <property type="match status" value="1"/>
</dbReference>
<sequence>MTTQPSSPAAGTGPAPGQPRPTLSVRDLTKRFQAVTALRDVSVDFLSGQVHVLFGENGAGKSTLIKILAGVHRADEGTVLIDGVATSASSPQQARELGITAVFQDPALVPQLTVAENLTLGREPGRAGMISRRERRHVAEQALRRVGSAIRPDALTGDLRRAEQQIVEIARALQGSAKVLILDEPTASLTDEETDRLFMLVRELRREGLAVIYITHRMKEIRAIGDVVTVLRDGAHVRTCPLDEIDDDGLITLMTGRRLDALFPEIRHRPGAPALELRGVSGEDVRGVDLTVRAGEIVGLAGLVGSGKGTIGRLCFGLARLDAGEVLVRGKSLGPRATPARHIAEGVMYYPADRKRDGLIGVRPAAENVSLSALSSWTSRGFLQRRAERRDTTVVLDRLTLRPMRPEALPLTFSGGNQQKIVLARGFTRPYALHVFDEPTAGVDVGARTDIYTAIRDLVDSGAGVLLISSDLPEVLNLAHRLYVITEGRVVAELSGDQLTEEIVLPHFFPQETGTTS</sequence>
<dbReference type="EMBL" id="CP109114">
    <property type="protein sequence ID" value="WSC12871.1"/>
    <property type="molecule type" value="Genomic_DNA"/>
</dbReference>
<evidence type="ECO:0000313" key="7">
    <source>
        <dbReference type="EMBL" id="WSC12871.1"/>
    </source>
</evidence>
<keyword evidence="3" id="KW-0547">Nucleotide-binding</keyword>
<dbReference type="SMART" id="SM00382">
    <property type="entry name" value="AAA"/>
    <property type="match status" value="2"/>
</dbReference>
<evidence type="ECO:0000259" key="6">
    <source>
        <dbReference type="PROSITE" id="PS50893"/>
    </source>
</evidence>
<feature type="compositionally biased region" description="Low complexity" evidence="5">
    <location>
        <begin position="1"/>
        <end position="15"/>
    </location>
</feature>
<dbReference type="PROSITE" id="PS00211">
    <property type="entry name" value="ABC_TRANSPORTER_1"/>
    <property type="match status" value="1"/>
</dbReference>